<feature type="region of interest" description="Disordered" evidence="1">
    <location>
        <begin position="550"/>
        <end position="580"/>
    </location>
</feature>
<feature type="region of interest" description="Disordered" evidence="1">
    <location>
        <begin position="526"/>
        <end position="545"/>
    </location>
</feature>
<name>A0A813WV10_9BILA</name>
<dbReference type="Proteomes" id="UP000663879">
    <property type="component" value="Unassembled WGS sequence"/>
</dbReference>
<feature type="region of interest" description="Disordered" evidence="1">
    <location>
        <begin position="429"/>
        <end position="453"/>
    </location>
</feature>
<dbReference type="PANTHER" id="PTHR46564">
    <property type="entry name" value="TRANSPOSASE"/>
    <property type="match status" value="1"/>
</dbReference>
<comment type="caution">
    <text evidence="3">The sequence shown here is derived from an EMBL/GenBank/DDBJ whole genome shotgun (WGS) entry which is preliminary data.</text>
</comment>
<dbReference type="AlphaFoldDB" id="A0A813WV10"/>
<dbReference type="PANTHER" id="PTHR46564:SF1">
    <property type="entry name" value="TRANSPOSASE"/>
    <property type="match status" value="1"/>
</dbReference>
<dbReference type="Gene3D" id="3.30.420.10">
    <property type="entry name" value="Ribonuclease H-like superfamily/Ribonuclease H"/>
    <property type="match status" value="1"/>
</dbReference>
<gene>
    <name evidence="3" type="ORF">OXX778_LOCUS9438</name>
</gene>
<keyword evidence="4" id="KW-1185">Reference proteome</keyword>
<dbReference type="InterPro" id="IPR038717">
    <property type="entry name" value="Tc1-like_DDE_dom"/>
</dbReference>
<dbReference type="OrthoDB" id="25402at2759"/>
<feature type="compositionally biased region" description="Basic and acidic residues" evidence="1">
    <location>
        <begin position="550"/>
        <end position="564"/>
    </location>
</feature>
<evidence type="ECO:0000313" key="3">
    <source>
        <dbReference type="EMBL" id="CAF0860996.1"/>
    </source>
</evidence>
<organism evidence="3 4">
    <name type="scientific">Brachionus calyciflorus</name>
    <dbReference type="NCBI Taxonomy" id="104777"/>
    <lineage>
        <taxon>Eukaryota</taxon>
        <taxon>Metazoa</taxon>
        <taxon>Spiralia</taxon>
        <taxon>Gnathifera</taxon>
        <taxon>Rotifera</taxon>
        <taxon>Eurotatoria</taxon>
        <taxon>Monogononta</taxon>
        <taxon>Pseudotrocha</taxon>
        <taxon>Ploima</taxon>
        <taxon>Brachionidae</taxon>
        <taxon>Brachionus</taxon>
    </lineage>
</organism>
<proteinExistence type="predicted"/>
<dbReference type="InterPro" id="IPR036397">
    <property type="entry name" value="RNaseH_sf"/>
</dbReference>
<evidence type="ECO:0000313" key="4">
    <source>
        <dbReference type="Proteomes" id="UP000663879"/>
    </source>
</evidence>
<reference evidence="3" key="1">
    <citation type="submission" date="2021-02" db="EMBL/GenBank/DDBJ databases">
        <authorList>
            <person name="Nowell W R."/>
        </authorList>
    </citation>
    <scope>NUCLEOTIDE SEQUENCE</scope>
    <source>
        <strain evidence="3">Ploen Becks lab</strain>
    </source>
</reference>
<dbReference type="Pfam" id="PF13358">
    <property type="entry name" value="DDE_3"/>
    <property type="match status" value="1"/>
</dbReference>
<dbReference type="GO" id="GO:0003676">
    <property type="term" value="F:nucleic acid binding"/>
    <property type="evidence" value="ECO:0007669"/>
    <property type="project" value="InterPro"/>
</dbReference>
<sequence length="580" mass="66915">MIKETVKNLIQNDTDYRSIHLRLQNLQIEPGLIPSVKNIREAKYRLRKRENRSANYVDKRKKRLVTKTVLVLIENLTKRSNGYITAKEIAFKIKKILKKQIAPSTISFYRSSMGFKYRRSKTKTRNFTNEEKAMRLSFAQRFINSDLRNLIFVDEAAFQTGRFGLYHMRKSSSRPSAVWTKSRCVDRLNIWGGISWNGPTQFVPFTTTLNSKGYSLILKNFLKPFVLNHQDESILIQDNYSKHSSNLCQETLTECNITWIKIPPYSPDINIIEHIWGDMRRFINKKYCTTVREIRSRVSKYVRNKLTIQRCKNHIEKLRDVLRMAKKSDDVECIVLKIGDKELNGENDPKIMDKYGSFIYFPYDSIDEEDLAELAKGSVITVSVKLVGVRKKVPLICHVEEIDKTMATPGIIIDSIRVGESSNVSSITTEDLIEKPKRGRKKKNLKTQPPSTLSETVVARSSNENVEKSDSTLSLNELLLSNVSDKIDGMSECLSEIRDNTKSMKELVIIMRPKDTQKTRRIIFDSKMTPNQEEDQIENDKQETLDKTVENQKNFEEDNEKIEPSLDEGADSKPSSSKKG</sequence>
<evidence type="ECO:0000256" key="1">
    <source>
        <dbReference type="SAM" id="MobiDB-lite"/>
    </source>
</evidence>
<dbReference type="EMBL" id="CAJNOC010001393">
    <property type="protein sequence ID" value="CAF0860996.1"/>
    <property type="molecule type" value="Genomic_DNA"/>
</dbReference>
<feature type="domain" description="Tc1-like transposase DDE" evidence="2">
    <location>
        <begin position="150"/>
        <end position="292"/>
    </location>
</feature>
<protein>
    <recommendedName>
        <fullName evidence="2">Tc1-like transposase DDE domain-containing protein</fullName>
    </recommendedName>
</protein>
<evidence type="ECO:0000259" key="2">
    <source>
        <dbReference type="Pfam" id="PF13358"/>
    </source>
</evidence>
<accession>A0A813WV10</accession>